<dbReference type="InterPro" id="IPR022417">
    <property type="entry name" value="Porphobilin_deaminase_N"/>
</dbReference>
<evidence type="ECO:0000256" key="3">
    <source>
        <dbReference type="ARBA" id="ARBA00005638"/>
    </source>
</evidence>
<evidence type="ECO:0000313" key="11">
    <source>
        <dbReference type="EMBL" id="MEQ3353216.1"/>
    </source>
</evidence>
<keyword evidence="6" id="KW-0627">Porphyrin biosynthesis</keyword>
<comment type="function">
    <text evidence="2">Tetrapolymerization of the monopyrrole PBG into the hydroxymethylbilane pre-uroporphyrinogen in several discrete steps.</text>
</comment>
<reference evidence="11 12" key="1">
    <citation type="submission" date="2024-04" db="EMBL/GenBank/DDBJ databases">
        <title>Human intestinal bacterial collection.</title>
        <authorList>
            <person name="Pauvert C."/>
            <person name="Hitch T.C.A."/>
            <person name="Clavel T."/>
        </authorList>
    </citation>
    <scope>NUCLEOTIDE SEQUENCE [LARGE SCALE GENOMIC DNA]</scope>
    <source>
        <strain evidence="11 12">CLA-SR-H026</strain>
    </source>
</reference>
<dbReference type="InterPro" id="IPR022418">
    <property type="entry name" value="Porphobilinogen_deaminase_C"/>
</dbReference>
<evidence type="ECO:0000256" key="2">
    <source>
        <dbReference type="ARBA" id="ARBA00002869"/>
    </source>
</evidence>
<dbReference type="PROSITE" id="PS00533">
    <property type="entry name" value="PORPHOBILINOGEN_DEAM"/>
    <property type="match status" value="1"/>
</dbReference>
<evidence type="ECO:0000256" key="1">
    <source>
        <dbReference type="ARBA" id="ARBA00001916"/>
    </source>
</evidence>
<evidence type="ECO:0000256" key="4">
    <source>
        <dbReference type="ARBA" id="ARBA00012655"/>
    </source>
</evidence>
<sequence length="293" mass="31629">MKLKVGTRGSNLAKIQATAVVNILKEAGLDAEIVIISTKGDRIQHLPIHKVGKNGVFVGELEGALREGAVDIAVHSLKDMPSKIAPGFTLAPPPAAPADVDVFVGTGDKFREEDLASMVVATGSNRRIAQLKHFYPDVKIVPIRGNVETRINKVESGLADGTLLAYAGLLRAGLSHKATAELNPTRFIPSPSQGLLGIELAEDRRDLLKVFTQASDPRAAFRMKVERSFQRELNASCASPIGIHIEEKEGEILLHGCFAETAEDPLIYATVTTTKEKASDDVFELVRKVKGHE</sequence>
<protein>
    <recommendedName>
        <fullName evidence="4 8">Hydroxymethylbilane synthase</fullName>
        <ecNumber evidence="4 8">2.5.1.61</ecNumber>
    </recommendedName>
</protein>
<keyword evidence="5 11" id="KW-0808">Transferase</keyword>
<dbReference type="EC" id="2.5.1.61" evidence="4 8"/>
<dbReference type="Pfam" id="PF01379">
    <property type="entry name" value="Porphobil_deam"/>
    <property type="match status" value="1"/>
</dbReference>
<evidence type="ECO:0000256" key="8">
    <source>
        <dbReference type="NCBIfam" id="TIGR00212"/>
    </source>
</evidence>
<evidence type="ECO:0000256" key="7">
    <source>
        <dbReference type="ARBA" id="ARBA00048169"/>
    </source>
</evidence>
<dbReference type="InterPro" id="IPR022419">
    <property type="entry name" value="Porphobilin_deaminase_cofac_BS"/>
</dbReference>
<dbReference type="SUPFAM" id="SSF54782">
    <property type="entry name" value="Porphobilinogen deaminase (hydroxymethylbilane synthase), C-terminal domain"/>
    <property type="match status" value="1"/>
</dbReference>
<dbReference type="SUPFAM" id="SSF53850">
    <property type="entry name" value="Periplasmic binding protein-like II"/>
    <property type="match status" value="1"/>
</dbReference>
<comment type="similarity">
    <text evidence="3">Belongs to the HMBS family.</text>
</comment>
<proteinExistence type="inferred from homology"/>
<gene>
    <name evidence="11" type="primary">hemC</name>
    <name evidence="11" type="ORF">AAA081_02715</name>
</gene>
<name>A0ABV1J6V8_9FIRM</name>
<dbReference type="Gene3D" id="3.30.160.40">
    <property type="entry name" value="Porphobilinogen deaminase, C-terminal domain"/>
    <property type="match status" value="1"/>
</dbReference>
<evidence type="ECO:0000259" key="9">
    <source>
        <dbReference type="Pfam" id="PF01379"/>
    </source>
</evidence>
<dbReference type="Pfam" id="PF03900">
    <property type="entry name" value="Porphobil_deamC"/>
    <property type="match status" value="1"/>
</dbReference>
<evidence type="ECO:0000259" key="10">
    <source>
        <dbReference type="Pfam" id="PF03900"/>
    </source>
</evidence>
<dbReference type="Proteomes" id="UP001481872">
    <property type="component" value="Unassembled WGS sequence"/>
</dbReference>
<accession>A0ABV1J6V8</accession>
<comment type="cofactor">
    <cofactor evidence="1">
        <name>dipyrromethane</name>
        <dbReference type="ChEBI" id="CHEBI:60342"/>
    </cofactor>
</comment>
<comment type="caution">
    <text evidence="11">The sequence shown here is derived from an EMBL/GenBank/DDBJ whole genome shotgun (WGS) entry which is preliminary data.</text>
</comment>
<dbReference type="EMBL" id="JBBNPS010000004">
    <property type="protein sequence ID" value="MEQ3353216.1"/>
    <property type="molecule type" value="Genomic_DNA"/>
</dbReference>
<feature type="domain" description="Porphobilinogen deaminase N-terminal" evidence="9">
    <location>
        <begin position="3"/>
        <end position="207"/>
    </location>
</feature>
<dbReference type="NCBIfam" id="TIGR00212">
    <property type="entry name" value="hemC"/>
    <property type="match status" value="1"/>
</dbReference>
<keyword evidence="12" id="KW-1185">Reference proteome</keyword>
<comment type="catalytic activity">
    <reaction evidence="7">
        <text>4 porphobilinogen + H2O = hydroxymethylbilane + 4 NH4(+)</text>
        <dbReference type="Rhea" id="RHEA:13185"/>
        <dbReference type="ChEBI" id="CHEBI:15377"/>
        <dbReference type="ChEBI" id="CHEBI:28938"/>
        <dbReference type="ChEBI" id="CHEBI:57845"/>
        <dbReference type="ChEBI" id="CHEBI:58126"/>
        <dbReference type="EC" id="2.5.1.61"/>
    </reaction>
</comment>
<dbReference type="Gene3D" id="3.40.190.10">
    <property type="entry name" value="Periplasmic binding protein-like II"/>
    <property type="match status" value="2"/>
</dbReference>
<feature type="domain" description="Porphobilinogen deaminase C-terminal" evidence="10">
    <location>
        <begin position="221"/>
        <end position="285"/>
    </location>
</feature>
<evidence type="ECO:0000313" key="12">
    <source>
        <dbReference type="Proteomes" id="UP001481872"/>
    </source>
</evidence>
<dbReference type="GO" id="GO:0004418">
    <property type="term" value="F:hydroxymethylbilane synthase activity"/>
    <property type="evidence" value="ECO:0007669"/>
    <property type="project" value="UniProtKB-EC"/>
</dbReference>
<dbReference type="RefSeq" id="WP_349053603.1">
    <property type="nucleotide sequence ID" value="NZ_JBBNPS010000004.1"/>
</dbReference>
<evidence type="ECO:0000256" key="6">
    <source>
        <dbReference type="ARBA" id="ARBA00023244"/>
    </source>
</evidence>
<dbReference type="InterPro" id="IPR000860">
    <property type="entry name" value="HemC"/>
</dbReference>
<dbReference type="InterPro" id="IPR036803">
    <property type="entry name" value="Porphobilinogen_deaminase_C_sf"/>
</dbReference>
<dbReference type="PIRSF" id="PIRSF001438">
    <property type="entry name" value="4pyrrol_synth_OHMeBilane_synth"/>
    <property type="match status" value="1"/>
</dbReference>
<organism evidence="11 12">
    <name type="scientific">Aedoeadaptatus acetigenes</name>
    <dbReference type="NCBI Taxonomy" id="2981723"/>
    <lineage>
        <taxon>Bacteria</taxon>
        <taxon>Bacillati</taxon>
        <taxon>Bacillota</taxon>
        <taxon>Tissierellia</taxon>
        <taxon>Tissierellales</taxon>
        <taxon>Peptoniphilaceae</taxon>
        <taxon>Aedoeadaptatus</taxon>
    </lineage>
</organism>
<dbReference type="PANTHER" id="PTHR11557">
    <property type="entry name" value="PORPHOBILINOGEN DEAMINASE"/>
    <property type="match status" value="1"/>
</dbReference>
<evidence type="ECO:0000256" key="5">
    <source>
        <dbReference type="ARBA" id="ARBA00022679"/>
    </source>
</evidence>
<dbReference type="PANTHER" id="PTHR11557:SF0">
    <property type="entry name" value="PORPHOBILINOGEN DEAMINASE"/>
    <property type="match status" value="1"/>
</dbReference>
<dbReference type="PRINTS" id="PR00151">
    <property type="entry name" value="PORPHBDMNASE"/>
</dbReference>